<evidence type="ECO:0000313" key="3">
    <source>
        <dbReference type="Proteomes" id="UP000253763"/>
    </source>
</evidence>
<evidence type="ECO:0000313" key="2">
    <source>
        <dbReference type="EMBL" id="RDE90860.1"/>
    </source>
</evidence>
<feature type="compositionally biased region" description="Basic residues" evidence="1">
    <location>
        <begin position="116"/>
        <end position="135"/>
    </location>
</feature>
<gene>
    <name evidence="2" type="ORF">DPV97_07860</name>
</gene>
<name>A0AB37IRT7_HAEPA</name>
<dbReference type="AlphaFoldDB" id="A0AB37IRT7"/>
<reference evidence="2 3" key="1">
    <citation type="submission" date="2018-05" db="EMBL/GenBank/DDBJ databases">
        <title>Draft Genome Sequences for a Diverse set of 7 Haemophilus Species.</title>
        <authorList>
            <person name="Nichols M."/>
            <person name="Topaz N."/>
            <person name="Wang X."/>
            <person name="Wang X."/>
            <person name="Boxrud D."/>
        </authorList>
    </citation>
    <scope>NUCLEOTIDE SEQUENCE [LARGE SCALE GENOMIC DNA]</scope>
    <source>
        <strain evidence="2 3">C2008003258</strain>
    </source>
</reference>
<proteinExistence type="predicted"/>
<feature type="region of interest" description="Disordered" evidence="1">
    <location>
        <begin position="112"/>
        <end position="135"/>
    </location>
</feature>
<accession>A0AB37IRT7</accession>
<evidence type="ECO:0000256" key="1">
    <source>
        <dbReference type="SAM" id="MobiDB-lite"/>
    </source>
</evidence>
<dbReference type="EMBL" id="QEPZ01000006">
    <property type="protein sequence ID" value="RDE90860.1"/>
    <property type="molecule type" value="Genomic_DNA"/>
</dbReference>
<sequence>MSESLMIDRNLMRFSPFIGGLSRDEYRDTLMENDSVTPEILERELSIYDYIDKNYSNALKQAKEEDVLFEFVMDQCKLLKDLNIVLGETDDVAIKKIFARLSQIQKEEENRIKNEKLRKKQKKMKRKLKAKNRQK</sequence>
<comment type="caution">
    <text evidence="2">The sequence shown here is derived from an EMBL/GenBank/DDBJ whole genome shotgun (WGS) entry which is preliminary data.</text>
</comment>
<protein>
    <submittedName>
        <fullName evidence="2">Uncharacterized protein</fullName>
    </submittedName>
</protein>
<dbReference type="Proteomes" id="UP000253763">
    <property type="component" value="Unassembled WGS sequence"/>
</dbReference>
<organism evidence="2 3">
    <name type="scientific">Haemophilus parainfluenzae</name>
    <dbReference type="NCBI Taxonomy" id="729"/>
    <lineage>
        <taxon>Bacteria</taxon>
        <taxon>Pseudomonadati</taxon>
        <taxon>Pseudomonadota</taxon>
        <taxon>Gammaproteobacteria</taxon>
        <taxon>Pasteurellales</taxon>
        <taxon>Pasteurellaceae</taxon>
        <taxon>Haemophilus</taxon>
    </lineage>
</organism>
<dbReference type="RefSeq" id="WP_070712713.1">
    <property type="nucleotide sequence ID" value="NZ_QEPZ01000006.1"/>
</dbReference>